<dbReference type="CDD" id="cd05656">
    <property type="entry name" value="M42_Frv"/>
    <property type="match status" value="1"/>
</dbReference>
<evidence type="ECO:0000256" key="5">
    <source>
        <dbReference type="ARBA" id="ARBA00022801"/>
    </source>
</evidence>
<evidence type="ECO:0000313" key="10">
    <source>
        <dbReference type="EMBL" id="HAU2396242.1"/>
    </source>
</evidence>
<accession>A0AAN5Q1S6</accession>
<evidence type="ECO:0000256" key="7">
    <source>
        <dbReference type="PIRSR" id="PIRSR001123-1"/>
    </source>
</evidence>
<dbReference type="GO" id="GO:0046872">
    <property type="term" value="F:metal ion binding"/>
    <property type="evidence" value="ECO:0007669"/>
    <property type="project" value="UniProtKB-UniRule"/>
</dbReference>
<dbReference type="PANTHER" id="PTHR32481">
    <property type="entry name" value="AMINOPEPTIDASE"/>
    <property type="match status" value="1"/>
</dbReference>
<evidence type="ECO:0000256" key="3">
    <source>
        <dbReference type="ARBA" id="ARBA00022670"/>
    </source>
</evidence>
<feature type="chain" id="PRO_5043009904" evidence="9">
    <location>
        <begin position="33"/>
        <end position="387"/>
    </location>
</feature>
<protein>
    <submittedName>
        <fullName evidence="10">M42 family metallopeptidase</fullName>
    </submittedName>
</protein>
<evidence type="ECO:0000256" key="9">
    <source>
        <dbReference type="SAM" id="SignalP"/>
    </source>
</evidence>
<dbReference type="SUPFAM" id="SSF53187">
    <property type="entry name" value="Zn-dependent exopeptidases"/>
    <property type="match status" value="1"/>
</dbReference>
<reference evidence="10" key="1">
    <citation type="journal article" date="2018" name="Genome Biol.">
        <title>SKESA: strategic k-mer extension for scrupulous assemblies.</title>
        <authorList>
            <person name="Souvorov A."/>
            <person name="Agarwala R."/>
            <person name="Lipman D.J."/>
        </authorList>
    </citation>
    <scope>NUCLEOTIDE SEQUENCE</scope>
    <source>
        <strain evidence="10">CL18-200174</strain>
    </source>
</reference>
<feature type="binding site" evidence="8">
    <location>
        <position position="240"/>
    </location>
    <ligand>
        <name>Zn(2+)</name>
        <dbReference type="ChEBI" id="CHEBI:29105"/>
        <label>2</label>
    </ligand>
</feature>
<evidence type="ECO:0000256" key="2">
    <source>
        <dbReference type="ARBA" id="ARBA00022438"/>
    </source>
</evidence>
<evidence type="ECO:0000256" key="4">
    <source>
        <dbReference type="ARBA" id="ARBA00022723"/>
    </source>
</evidence>
<dbReference type="Proteomes" id="UP000863577">
    <property type="component" value="Unassembled WGS sequence"/>
</dbReference>
<dbReference type="InterPro" id="IPR008007">
    <property type="entry name" value="Peptidase_M42"/>
</dbReference>
<feature type="signal peptide" evidence="9">
    <location>
        <begin position="1"/>
        <end position="32"/>
    </location>
</feature>
<evidence type="ECO:0000256" key="6">
    <source>
        <dbReference type="PIRNR" id="PIRNR001123"/>
    </source>
</evidence>
<name>A0AAN5Q1S6_LEGPN</name>
<proteinExistence type="inferred from homology"/>
<keyword evidence="3" id="KW-0645">Protease</keyword>
<dbReference type="GO" id="GO:0004177">
    <property type="term" value="F:aminopeptidase activity"/>
    <property type="evidence" value="ECO:0007669"/>
    <property type="project" value="UniProtKB-UniRule"/>
</dbReference>
<evidence type="ECO:0000256" key="1">
    <source>
        <dbReference type="ARBA" id="ARBA00006272"/>
    </source>
</evidence>
<dbReference type="SUPFAM" id="SSF101821">
    <property type="entry name" value="Aminopeptidase/glucanase lid domain"/>
    <property type="match status" value="1"/>
</dbReference>
<dbReference type="InterPro" id="IPR023367">
    <property type="entry name" value="Peptidase_M42_dom2"/>
</dbReference>
<dbReference type="AlphaFoldDB" id="A0AAN5Q1S6"/>
<sequence>MGSGFYKKIRKLSMIKHAILVSGLIVSFLASAAEMSFLAQLTEVPGASGYEKNVRHLVQKQWQPYMAELKIDGMGNLIGQRRDNQKGPKLLFMAHLDETGFMVESITPDGFLKVIPLGGIANSVIYAQRWTVSTPKGSVLAYSGMDSPHLLGDKKMLGSPDINALFLDIGAENKEQAQKEFAIQPGLEVTPVSEFSQLSKNRFLGKALDDRLGLAVISDVLRAVKQQPNQLYLAATVQEEVGMRGASTVYKATHPDIAINVEVGIADDYPMLLADRKGRIGLGKGPSLFVYDKSMIPNQELINWIMELANKNNIPLQLEVEPGYGEDGSKVQASGMGVPVVNIGIPIRYAHQHAGIFDKRDYDNTVKLLSLIAESLNQEVVDKIKKS</sequence>
<dbReference type="Pfam" id="PF05343">
    <property type="entry name" value="Peptidase_M42"/>
    <property type="match status" value="1"/>
</dbReference>
<feature type="binding site" evidence="8">
    <location>
        <position position="209"/>
    </location>
    <ligand>
        <name>Zn(2+)</name>
        <dbReference type="ChEBI" id="CHEBI:29105"/>
        <label>1</label>
    </ligand>
</feature>
<feature type="active site" description="Proton acceptor" evidence="7">
    <location>
        <position position="239"/>
    </location>
</feature>
<dbReference type="InterPro" id="IPR051464">
    <property type="entry name" value="Peptidase_M42_aminopept"/>
</dbReference>
<reference evidence="10" key="2">
    <citation type="submission" date="2019-09" db="EMBL/GenBank/DDBJ databases">
        <authorList>
            <consortium name="NCBI Pathogen Detection Project"/>
        </authorList>
    </citation>
    <scope>NUCLEOTIDE SEQUENCE</scope>
    <source>
        <strain evidence="10">CL18-200174</strain>
    </source>
</reference>
<feature type="binding site" evidence="8">
    <location>
        <position position="262"/>
    </location>
    <ligand>
        <name>Zn(2+)</name>
        <dbReference type="ChEBI" id="CHEBI:29105"/>
        <label>1</label>
    </ligand>
</feature>
<evidence type="ECO:0000313" key="11">
    <source>
        <dbReference type="Proteomes" id="UP000863577"/>
    </source>
</evidence>
<keyword evidence="5" id="KW-0378">Hydrolase</keyword>
<gene>
    <name evidence="10" type="ORF">JBK99_07855</name>
</gene>
<keyword evidence="2" id="KW-0031">Aminopeptidase</keyword>
<dbReference type="EMBL" id="DACWOD010000005">
    <property type="protein sequence ID" value="HAU2396242.1"/>
    <property type="molecule type" value="Genomic_DNA"/>
</dbReference>
<comment type="similarity">
    <text evidence="1 6">Belongs to the peptidase M42 family.</text>
</comment>
<comment type="cofactor">
    <cofactor evidence="8">
        <name>a divalent metal cation</name>
        <dbReference type="ChEBI" id="CHEBI:60240"/>
    </cofactor>
    <text evidence="8">Binds 2 divalent metal cations per subunit.</text>
</comment>
<feature type="binding site" evidence="8">
    <location>
        <position position="209"/>
    </location>
    <ligand>
        <name>Zn(2+)</name>
        <dbReference type="ChEBI" id="CHEBI:29105"/>
        <label>2</label>
    </ligand>
</feature>
<dbReference type="PIRSF" id="PIRSF001123">
    <property type="entry name" value="PepA_GA"/>
    <property type="match status" value="1"/>
</dbReference>
<evidence type="ECO:0000256" key="8">
    <source>
        <dbReference type="PIRSR" id="PIRSR001123-2"/>
    </source>
</evidence>
<keyword evidence="4 8" id="KW-0479">Metal-binding</keyword>
<organism evidence="10 11">
    <name type="scientific">Legionella pneumophila</name>
    <dbReference type="NCBI Taxonomy" id="446"/>
    <lineage>
        <taxon>Bacteria</taxon>
        <taxon>Pseudomonadati</taxon>
        <taxon>Pseudomonadota</taxon>
        <taxon>Gammaproteobacteria</taxon>
        <taxon>Legionellales</taxon>
        <taxon>Legionellaceae</taxon>
        <taxon>Legionella</taxon>
    </lineage>
</organism>
<feature type="binding site" evidence="8">
    <location>
        <position position="95"/>
    </location>
    <ligand>
        <name>Zn(2+)</name>
        <dbReference type="ChEBI" id="CHEBI:29105"/>
        <label>1</label>
    </ligand>
</feature>
<dbReference type="Gene3D" id="3.40.630.10">
    <property type="entry name" value="Zn peptidases"/>
    <property type="match status" value="1"/>
</dbReference>
<dbReference type="GO" id="GO:0006508">
    <property type="term" value="P:proteolysis"/>
    <property type="evidence" value="ECO:0007669"/>
    <property type="project" value="UniProtKB-KW"/>
</dbReference>
<dbReference type="PANTHER" id="PTHR32481:SF0">
    <property type="entry name" value="AMINOPEPTIDASE YPDE-RELATED"/>
    <property type="match status" value="1"/>
</dbReference>
<comment type="caution">
    <text evidence="10">The sequence shown here is derived from an EMBL/GenBank/DDBJ whole genome shotgun (WGS) entry which is preliminary data.</text>
</comment>
<dbReference type="Gene3D" id="2.40.30.40">
    <property type="entry name" value="Peptidase M42, domain 2"/>
    <property type="match status" value="1"/>
</dbReference>
<feature type="binding site" evidence="8">
    <location>
        <position position="351"/>
    </location>
    <ligand>
        <name>Zn(2+)</name>
        <dbReference type="ChEBI" id="CHEBI:29105"/>
        <label>2</label>
    </ligand>
</feature>
<keyword evidence="9" id="KW-0732">Signal</keyword>